<feature type="compositionally biased region" description="Basic and acidic residues" evidence="1">
    <location>
        <begin position="278"/>
        <end position="297"/>
    </location>
</feature>
<feature type="chain" id="PRO_5018160879" description="Ubiquitin 3 binding protein But2 C-terminal domain-containing protein" evidence="2">
    <location>
        <begin position="23"/>
        <end position="366"/>
    </location>
</feature>
<dbReference type="Proteomes" id="UP000275078">
    <property type="component" value="Unassembled WGS sequence"/>
</dbReference>
<gene>
    <name evidence="3" type="ORF">BJ508DRAFT_340386</name>
</gene>
<feature type="compositionally biased region" description="Acidic residues" evidence="1">
    <location>
        <begin position="298"/>
        <end position="311"/>
    </location>
</feature>
<reference evidence="3 4" key="1">
    <citation type="journal article" date="2018" name="Nat. Ecol. Evol.">
        <title>Pezizomycetes genomes reveal the molecular basis of ectomycorrhizal truffle lifestyle.</title>
        <authorList>
            <person name="Murat C."/>
            <person name="Payen T."/>
            <person name="Noel B."/>
            <person name="Kuo A."/>
            <person name="Morin E."/>
            <person name="Chen J."/>
            <person name="Kohler A."/>
            <person name="Krizsan K."/>
            <person name="Balestrini R."/>
            <person name="Da Silva C."/>
            <person name="Montanini B."/>
            <person name="Hainaut M."/>
            <person name="Levati E."/>
            <person name="Barry K.W."/>
            <person name="Belfiori B."/>
            <person name="Cichocki N."/>
            <person name="Clum A."/>
            <person name="Dockter R.B."/>
            <person name="Fauchery L."/>
            <person name="Guy J."/>
            <person name="Iotti M."/>
            <person name="Le Tacon F."/>
            <person name="Lindquist E.A."/>
            <person name="Lipzen A."/>
            <person name="Malagnac F."/>
            <person name="Mello A."/>
            <person name="Molinier V."/>
            <person name="Miyauchi S."/>
            <person name="Poulain J."/>
            <person name="Riccioni C."/>
            <person name="Rubini A."/>
            <person name="Sitrit Y."/>
            <person name="Splivallo R."/>
            <person name="Traeger S."/>
            <person name="Wang M."/>
            <person name="Zifcakova L."/>
            <person name="Wipf D."/>
            <person name="Zambonelli A."/>
            <person name="Paolocci F."/>
            <person name="Nowrousian M."/>
            <person name="Ottonello S."/>
            <person name="Baldrian P."/>
            <person name="Spatafora J.W."/>
            <person name="Henrissat B."/>
            <person name="Nagy L.G."/>
            <person name="Aury J.M."/>
            <person name="Wincker P."/>
            <person name="Grigoriev I.V."/>
            <person name="Bonfante P."/>
            <person name="Martin F.M."/>
        </authorList>
    </citation>
    <scope>NUCLEOTIDE SEQUENCE [LARGE SCALE GENOMIC DNA]</scope>
    <source>
        <strain evidence="3 4">RN42</strain>
    </source>
</reference>
<keyword evidence="2" id="KW-0732">Signal</keyword>
<name>A0A3N4IS19_ASCIM</name>
<feature type="signal peptide" evidence="2">
    <location>
        <begin position="1"/>
        <end position="22"/>
    </location>
</feature>
<evidence type="ECO:0000256" key="2">
    <source>
        <dbReference type="SAM" id="SignalP"/>
    </source>
</evidence>
<organism evidence="3 4">
    <name type="scientific">Ascobolus immersus RN42</name>
    <dbReference type="NCBI Taxonomy" id="1160509"/>
    <lineage>
        <taxon>Eukaryota</taxon>
        <taxon>Fungi</taxon>
        <taxon>Dikarya</taxon>
        <taxon>Ascomycota</taxon>
        <taxon>Pezizomycotina</taxon>
        <taxon>Pezizomycetes</taxon>
        <taxon>Pezizales</taxon>
        <taxon>Ascobolaceae</taxon>
        <taxon>Ascobolus</taxon>
    </lineage>
</organism>
<evidence type="ECO:0000313" key="4">
    <source>
        <dbReference type="Proteomes" id="UP000275078"/>
    </source>
</evidence>
<protein>
    <recommendedName>
        <fullName evidence="5">Ubiquitin 3 binding protein But2 C-terminal domain-containing protein</fullName>
    </recommendedName>
</protein>
<evidence type="ECO:0000313" key="3">
    <source>
        <dbReference type="EMBL" id="RPA84404.1"/>
    </source>
</evidence>
<dbReference type="AlphaFoldDB" id="A0A3N4IS19"/>
<keyword evidence="4" id="KW-1185">Reference proteome</keyword>
<evidence type="ECO:0008006" key="5">
    <source>
        <dbReference type="Google" id="ProtNLM"/>
    </source>
</evidence>
<sequence>MSGPTHILRFLLLSTITVTLLAAPTKMHQEALHKGHYYLDTHPASSLPCDDFLLKPAPFNDDATLPALTASLSSTCLIHPLTVDAPTLDPDFSLTCNPNPFAPPLSSIKELGIELTKPPFALPTISPHVYLDGAGCDVVAEYETSDTERAVIKLCVTGKSLSDRIEMNPGHKDGGNRFEVDTVIVRHFVERVIGVACLWQPADGRGRVRAEGWVGFRWKGEEYEVGVVNEFEGDHPKYQMNDLQRAEEARWEARLREAKSNAQVEFIMRQYKEKKEELAKAQKEKEEERERKDKELLGEEGDDEEEDAADEEGAKSDKDGKKDDKTEDSAATDDKKDGKPADDADKDEKKDPKTGDTKETDGKSPA</sequence>
<accession>A0A3N4IS19</accession>
<proteinExistence type="predicted"/>
<feature type="compositionally biased region" description="Basic and acidic residues" evidence="1">
    <location>
        <begin position="312"/>
        <end position="366"/>
    </location>
</feature>
<dbReference type="EMBL" id="ML119659">
    <property type="protein sequence ID" value="RPA84404.1"/>
    <property type="molecule type" value="Genomic_DNA"/>
</dbReference>
<feature type="region of interest" description="Disordered" evidence="1">
    <location>
        <begin position="278"/>
        <end position="366"/>
    </location>
</feature>
<evidence type="ECO:0000256" key="1">
    <source>
        <dbReference type="SAM" id="MobiDB-lite"/>
    </source>
</evidence>